<reference evidence="3 4" key="1">
    <citation type="journal article" date="2014" name="Appl. Environ. Microbiol.">
        <title>Gut symbionts from distinct hosts exhibit genotoxic activity via divergent colibactin biosynthetic pathways.</title>
        <authorList>
            <person name="Engel P."/>
            <person name="Vizcaino M.I."/>
            <person name="Crawford J.M."/>
        </authorList>
    </citation>
    <scope>NUCLEOTIDE SEQUENCE [LARGE SCALE GENOMIC DNA]</scope>
    <source>
        <strain evidence="3 4">PEB0191</strain>
    </source>
</reference>
<dbReference type="AlphaFoldDB" id="A0A0A7RXM9"/>
<evidence type="ECO:0000313" key="3">
    <source>
        <dbReference type="EMBL" id="AJA43988.1"/>
    </source>
</evidence>
<protein>
    <recommendedName>
        <fullName evidence="2">UPF0102 protein FPB0191_00131</fullName>
    </recommendedName>
</protein>
<dbReference type="HOGENOM" id="CLU_115353_1_1_6"/>
<sequence length="117" mass="13658">MLNKRQLGQYYEELACRSLCSKGLTLIAKNSQSRLGEIDLIMQDQSCLVFVEVRYRKNDLFGNAVSTITKAKQNKIIRAAYDWMSLQHINSESYEFRFDIFAFTGRETQWIKNAFSI</sequence>
<evidence type="ECO:0000256" key="2">
    <source>
        <dbReference type="HAMAP-Rule" id="MF_00048"/>
    </source>
</evidence>
<name>A0A0A7RXM9_FRIPE</name>
<accession>A0A0A7RXM9</accession>
<dbReference type="PANTHER" id="PTHR34039">
    <property type="entry name" value="UPF0102 PROTEIN YRAN"/>
    <property type="match status" value="1"/>
</dbReference>
<evidence type="ECO:0000313" key="4">
    <source>
        <dbReference type="Proteomes" id="UP000030901"/>
    </source>
</evidence>
<dbReference type="SUPFAM" id="SSF52980">
    <property type="entry name" value="Restriction endonuclease-like"/>
    <property type="match status" value="1"/>
</dbReference>
<dbReference type="Gene3D" id="3.40.1350.10">
    <property type="match status" value="1"/>
</dbReference>
<organism evidence="3 4">
    <name type="scientific">Frischella perrara</name>
    <dbReference type="NCBI Taxonomy" id="1267021"/>
    <lineage>
        <taxon>Bacteria</taxon>
        <taxon>Pseudomonadati</taxon>
        <taxon>Pseudomonadota</taxon>
        <taxon>Gammaproteobacteria</taxon>
        <taxon>Orbales</taxon>
        <taxon>Orbaceae</taxon>
        <taxon>Frischella</taxon>
    </lineage>
</organism>
<dbReference type="NCBIfam" id="TIGR00252">
    <property type="entry name" value="YraN family protein"/>
    <property type="match status" value="1"/>
</dbReference>
<dbReference type="STRING" id="1267021.FPB0191_00131"/>
<gene>
    <name evidence="3" type="ORF">FPB0191_00131</name>
</gene>
<dbReference type="RefSeq" id="WP_039103275.1">
    <property type="nucleotide sequence ID" value="NZ_CP009056.1"/>
</dbReference>
<comment type="similarity">
    <text evidence="1 2">Belongs to the UPF0102 family.</text>
</comment>
<evidence type="ECO:0000256" key="1">
    <source>
        <dbReference type="ARBA" id="ARBA00006738"/>
    </source>
</evidence>
<dbReference type="Proteomes" id="UP000030901">
    <property type="component" value="Chromosome"/>
</dbReference>
<keyword evidence="4" id="KW-1185">Reference proteome</keyword>
<proteinExistence type="inferred from homology"/>
<dbReference type="NCBIfam" id="NF009150">
    <property type="entry name" value="PRK12497.1-3"/>
    <property type="match status" value="1"/>
</dbReference>
<dbReference type="HAMAP" id="MF_00048">
    <property type="entry name" value="UPF0102"/>
    <property type="match status" value="1"/>
</dbReference>
<dbReference type="KEGG" id="fpp:FPB0191_00131"/>
<dbReference type="InterPro" id="IPR003509">
    <property type="entry name" value="UPF0102_YraN-like"/>
</dbReference>
<dbReference type="CDD" id="cd20736">
    <property type="entry name" value="PoNe_Nuclease"/>
    <property type="match status" value="1"/>
</dbReference>
<dbReference type="PANTHER" id="PTHR34039:SF1">
    <property type="entry name" value="UPF0102 PROTEIN YRAN"/>
    <property type="match status" value="1"/>
</dbReference>
<dbReference type="OrthoDB" id="9794876at2"/>
<dbReference type="EMBL" id="CP009056">
    <property type="protein sequence ID" value="AJA43988.1"/>
    <property type="molecule type" value="Genomic_DNA"/>
</dbReference>
<dbReference type="Pfam" id="PF02021">
    <property type="entry name" value="UPF0102"/>
    <property type="match status" value="1"/>
</dbReference>
<dbReference type="GO" id="GO:0003676">
    <property type="term" value="F:nucleic acid binding"/>
    <property type="evidence" value="ECO:0007669"/>
    <property type="project" value="InterPro"/>
</dbReference>
<dbReference type="InterPro" id="IPR011335">
    <property type="entry name" value="Restrct_endonuc-II-like"/>
</dbReference>
<dbReference type="InterPro" id="IPR011856">
    <property type="entry name" value="tRNA_endonuc-like_dom_sf"/>
</dbReference>